<keyword evidence="2" id="KW-1185">Reference proteome</keyword>
<gene>
    <name evidence="1" type="ORF">CRG98_049680</name>
</gene>
<evidence type="ECO:0000313" key="1">
    <source>
        <dbReference type="EMBL" id="PKH99035.1"/>
    </source>
</evidence>
<sequence>MFLYGPEFALVETRMCTLSHGLGVSTFLWGSVTDMRENELPLAIVRPEGRGPANYLGLV</sequence>
<protein>
    <submittedName>
        <fullName evidence="1">Uncharacterized protein</fullName>
    </submittedName>
</protein>
<proteinExistence type="predicted"/>
<comment type="caution">
    <text evidence="1">The sequence shown here is derived from an EMBL/GenBank/DDBJ whole genome shotgun (WGS) entry which is preliminary data.</text>
</comment>
<dbReference type="EMBL" id="PGOL01041904">
    <property type="protein sequence ID" value="PKH99035.1"/>
    <property type="molecule type" value="Genomic_DNA"/>
</dbReference>
<dbReference type="Proteomes" id="UP000233551">
    <property type="component" value="Unassembled WGS sequence"/>
</dbReference>
<organism evidence="1 2">
    <name type="scientific">Punica granatum</name>
    <name type="common">Pomegranate</name>
    <dbReference type="NCBI Taxonomy" id="22663"/>
    <lineage>
        <taxon>Eukaryota</taxon>
        <taxon>Viridiplantae</taxon>
        <taxon>Streptophyta</taxon>
        <taxon>Embryophyta</taxon>
        <taxon>Tracheophyta</taxon>
        <taxon>Spermatophyta</taxon>
        <taxon>Magnoliopsida</taxon>
        <taxon>eudicotyledons</taxon>
        <taxon>Gunneridae</taxon>
        <taxon>Pentapetalae</taxon>
        <taxon>rosids</taxon>
        <taxon>malvids</taxon>
        <taxon>Myrtales</taxon>
        <taxon>Lythraceae</taxon>
        <taxon>Punica</taxon>
    </lineage>
</organism>
<reference evidence="1 2" key="1">
    <citation type="submission" date="2017-11" db="EMBL/GenBank/DDBJ databases">
        <title>De-novo sequencing of pomegranate (Punica granatum L.) genome.</title>
        <authorList>
            <person name="Akparov Z."/>
            <person name="Amiraslanov A."/>
            <person name="Hajiyeva S."/>
            <person name="Abbasov M."/>
            <person name="Kaur K."/>
            <person name="Hamwieh A."/>
            <person name="Solovyev V."/>
            <person name="Salamov A."/>
            <person name="Braich B."/>
            <person name="Kosarev P."/>
            <person name="Mahmoud A."/>
            <person name="Hajiyev E."/>
            <person name="Babayeva S."/>
            <person name="Izzatullayeva V."/>
            <person name="Mammadov A."/>
            <person name="Mammadov A."/>
            <person name="Sharifova S."/>
            <person name="Ojaghi J."/>
            <person name="Eynullazada K."/>
            <person name="Bayramov B."/>
            <person name="Abdulazimova A."/>
            <person name="Shahmuradov I."/>
        </authorList>
    </citation>
    <scope>NUCLEOTIDE SEQUENCE [LARGE SCALE GENOMIC DNA]</scope>
    <source>
        <strain evidence="2">cv. AG2017</strain>
        <tissue evidence="1">Leaf</tissue>
    </source>
</reference>
<evidence type="ECO:0000313" key="2">
    <source>
        <dbReference type="Proteomes" id="UP000233551"/>
    </source>
</evidence>
<accession>A0A2I0H563</accession>
<dbReference type="AlphaFoldDB" id="A0A2I0H563"/>
<name>A0A2I0H563_PUNGR</name>
<feature type="non-terminal residue" evidence="1">
    <location>
        <position position="59"/>
    </location>
</feature>